<organism evidence="3 5">
    <name type="scientific">Rotaria socialis</name>
    <dbReference type="NCBI Taxonomy" id="392032"/>
    <lineage>
        <taxon>Eukaryota</taxon>
        <taxon>Metazoa</taxon>
        <taxon>Spiralia</taxon>
        <taxon>Gnathifera</taxon>
        <taxon>Rotifera</taxon>
        <taxon>Eurotatoria</taxon>
        <taxon>Bdelloidea</taxon>
        <taxon>Philodinida</taxon>
        <taxon>Philodinidae</taxon>
        <taxon>Rotaria</taxon>
    </lineage>
</organism>
<proteinExistence type="predicted"/>
<dbReference type="EMBL" id="CAJNYT010000134">
    <property type="protein sequence ID" value="CAF3331985.1"/>
    <property type="molecule type" value="Genomic_DNA"/>
</dbReference>
<comment type="caution">
    <text evidence="3">The sequence shown here is derived from an EMBL/GenBank/DDBJ whole genome shotgun (WGS) entry which is preliminary data.</text>
</comment>
<name>A0A817UIS1_9BILA</name>
<reference evidence="3" key="1">
    <citation type="submission" date="2021-02" db="EMBL/GenBank/DDBJ databases">
        <authorList>
            <person name="Nowell W R."/>
        </authorList>
    </citation>
    <scope>NUCLEOTIDE SEQUENCE</scope>
</reference>
<dbReference type="InterPro" id="IPR052986">
    <property type="entry name" value="VLIG_GTPase"/>
</dbReference>
<gene>
    <name evidence="3" type="ORF">GRG538_LOCUS3677</name>
    <name evidence="4" type="ORF">QYT958_LOCUS19301</name>
</gene>
<evidence type="ECO:0000259" key="2">
    <source>
        <dbReference type="PROSITE" id="PS51717"/>
    </source>
</evidence>
<evidence type="ECO:0000313" key="5">
    <source>
        <dbReference type="Proteomes" id="UP000663872"/>
    </source>
</evidence>
<dbReference type="Pfam" id="PF25683">
    <property type="entry name" value="URGCP_GTPase"/>
    <property type="match status" value="1"/>
</dbReference>
<dbReference type="InterPro" id="IPR027417">
    <property type="entry name" value="P-loop_NTPase"/>
</dbReference>
<evidence type="ECO:0000256" key="1">
    <source>
        <dbReference type="SAM" id="MobiDB-lite"/>
    </source>
</evidence>
<protein>
    <recommendedName>
        <fullName evidence="2">VLIG-type G domain-containing protein</fullName>
    </recommendedName>
</protein>
<feature type="domain" description="VLIG-type G" evidence="2">
    <location>
        <begin position="1013"/>
        <end position="1246"/>
    </location>
</feature>
<dbReference type="GO" id="GO:0005525">
    <property type="term" value="F:GTP binding"/>
    <property type="evidence" value="ECO:0007669"/>
    <property type="project" value="InterPro"/>
</dbReference>
<dbReference type="Proteomes" id="UP000663872">
    <property type="component" value="Unassembled WGS sequence"/>
</dbReference>
<dbReference type="PANTHER" id="PTHR14819">
    <property type="entry name" value="GTP-BINDING"/>
    <property type="match status" value="1"/>
</dbReference>
<dbReference type="InterPro" id="IPR030383">
    <property type="entry name" value="G_VLIG_dom"/>
</dbReference>
<dbReference type="PANTHER" id="PTHR14819:SF25">
    <property type="entry name" value="CHROMOSOME UNDETERMINED SCAFFOLD_52, WHOLE GENOME SHOTGUN SEQUENCE"/>
    <property type="match status" value="1"/>
</dbReference>
<accession>A0A817UIS1</accession>
<sequence>MNSNQPLLAEFEKLLTDLLHDCNVPLEELDINQITVDLYNQKVSALDNIKHVLLTDKYASFHETFINHPQMKDIWKAKQTYAEQGLEDDLFHQFRTELHLLWKQYNFPDDLDFTSTAQRLFNKDTEVVEFETIKDNLLPNNFIGFKNDFMNNEKFKQIRQAKQQETSNSSYAKFRSEIITLFDSEGVTTEDVDHESLATSVFDNPDNVADILDGHLKNTIAPKKIRSLINKIQSNEKLKKLWNSKPTLSPKENFSSTVKSILKKHKFTIGNIDAIVSELCSNYDRGLHLIEDECTPEDFDKIKSDLMKCKEIQSRMSNSTITKCPSSGEKTSKELLEIELDKIWKDNAFNNLENSIRDQFVVGLIQNGIDPAMQIIMSKMVKKHQSPLKDAINNNEKIRNIIMKPKVEDEKFSSIKPLQKIMFGSNDNYSEDLFSKIVQLDSENFQDIVKQEINNSNGKSLIDVMMPFIINKLKKGIDLSGLCTSEIFWDDRLPVYGTDYKTILVCMIERYKNHQIYFVSLLKKLGIALPFAYQWIIDGALKFKIPLRAYSHCLSVDCPIIISLGSNSIGKSALLNKIFNTQFITNKVAKINGGIDVIFSTPEFSSGFTIFDVHDHAHQQQNLLKVFCSMLPIKNCWILLQSASFNETNTMFKMLQSFNFIDYQIICIMRDYRRLTNEQEEQLRQYGIRHFLSICKIEHDNPEINSNLVTLREKLFKLTGIGEKSAKLPNNATVREEDYNVYLEIESKASQQKYDDIYIAIQDKETRDSSIYIDQLLRNIDKDKDNLQSFLFKHIQANNTIQGQRRSKAALIGKDTEQKAIQLSKIDGKIIEYSRAKASTMPSDLVLEYNKLFIKKKFNLIIEMDRRVCAWQSPILSPLFKKRNEILNKLKSCQATIQELKTKDNQSAKLKESEREMNELEKRKKDNSNSIDQQTINKDIFMRELLSMYGDDDFLENQSAGNELLNKDLYISSFVEYISNGNEIEVIDGDNNEFNAKIVADIFRGLEVKLNESEEPYVVSVIGPQSTGKSTLLNMLFGSNFQMSAGRCTKGLYASMFKTDYPNAKTLMVLDTEGLMSIEKANEEYDKKLTIFSMACSQVMLINLNGEINAAMKKILTISLFAANQLKIFKTRPIIIFILRNMMDLNVDKQKEMVDNVKKELEEVSKLCQLELTQVLDFKEEKAFFLMLTAFNKDSVYNRDKELFQKSTTNAKFAELIQDLRKIIFDEATLISKNGKKFKSLSDWVKHATEIWATLNLFNSIIMIESIKEINERKELGEVITLIMKTFIEPNEEKTSFRSKLDEILLEQEVSVNTTHNIDFDVEQRFDEEERNFTDKVKSEFTQETEKRSFAEKLIIEYRDRLSYAIKSSKTQAVEKYKAIAQKRKIQGKIEASLMDLQIRSETKILEWQKVKGDISEEEVTKKKQELKTWFETEMNTTKEQIKKDLESNKKTVEQWRIFVKNQIISANGMLPVEKIFYSITTLQHKASYMISSSNNIITLTNDKHQLMQNDDIIKKIPTLINNRRRKVGLNRQNSCNAPAIQSRAKHETLHIQKSEKKIVAKWKQFTSWIASTFTFSHEESKRYGIIDDNRSLNQSSQDKLNELYDVCIDSDALVLIYSMFFEMNDYLTNEIKKEIFERAEYEIICLKQHLLQIHAKMNEISQKFLDDDDLEFTVNFGTDLIEWLYDIILEKMTSDERSTYEKLEQKADERIADLLRDFEDRLEKTFGDMENAEIMAKKMLENVNSGCLAKIEREYKQKLKDSTILHSSELVSKSDEVFYGTNGIYKNDDIIEYITGMLGYMKKVYTTFFDTKNTVAFKECDCSYRTVFNQQRKILIDNLTKLESIFKDFKTTEMQDAHDLDNFQKFFKTYSEGKATWEQLKELSEKNSLPLGWVQPNELDNPDILFKNIAFFPITNPRVFIGAIIKTIQTRHENEINNVTSKFILTDDMLREKDQIKSKNQEDALGCIVQCPFCGCKCEEGSGPHSVHQSKKHRLMAFNGSFEMVSSERKGYVFDLCNSELTIRHSKWKENVSSQLSVHDSKEIRERMTQYAVGQGDVTISLIWSDSNDLDLHVTCPCGTVLFYGNPRCSSCSGYLDRDMNVCYCGVTCPHNRCSSTKPMENVFFTPAKSGIYKVSVNYFSGPKGNGGTKSNFEVRVSTHCKQSVQVMNGFVESSGSRKRQEVGQYEHSQGINFLQHVEKNFPEWRNISIVNDKSWENVLKKAWYQVASRMSQFHGFYNNTPNEFQNLIT</sequence>
<dbReference type="EMBL" id="CAJOBR010003169">
    <property type="protein sequence ID" value="CAF4726514.1"/>
    <property type="molecule type" value="Genomic_DNA"/>
</dbReference>
<dbReference type="Gene3D" id="3.40.50.300">
    <property type="entry name" value="P-loop containing nucleotide triphosphate hydrolases"/>
    <property type="match status" value="1"/>
</dbReference>
<dbReference type="SUPFAM" id="SSF52540">
    <property type="entry name" value="P-loop containing nucleoside triphosphate hydrolases"/>
    <property type="match status" value="1"/>
</dbReference>
<evidence type="ECO:0000313" key="3">
    <source>
        <dbReference type="EMBL" id="CAF3331985.1"/>
    </source>
</evidence>
<feature type="compositionally biased region" description="Basic and acidic residues" evidence="1">
    <location>
        <begin position="904"/>
        <end position="927"/>
    </location>
</feature>
<evidence type="ECO:0000313" key="4">
    <source>
        <dbReference type="EMBL" id="CAF4726514.1"/>
    </source>
</evidence>
<dbReference type="Proteomes" id="UP000663848">
    <property type="component" value="Unassembled WGS sequence"/>
</dbReference>
<feature type="region of interest" description="Disordered" evidence="1">
    <location>
        <begin position="904"/>
        <end position="929"/>
    </location>
</feature>
<dbReference type="PROSITE" id="PS51717">
    <property type="entry name" value="G_VLIG"/>
    <property type="match status" value="1"/>
</dbReference>